<feature type="domain" description="ABC1 atypical kinase-like" evidence="3">
    <location>
        <begin position="213"/>
        <end position="462"/>
    </location>
</feature>
<comment type="caution">
    <text evidence="4">The sequence shown here is derived from an EMBL/GenBank/DDBJ whole genome shotgun (WGS) entry which is preliminary data.</text>
</comment>
<sequence length="621" mass="69543">MSAALRVPLRAFKINPAVIGKTSKRSTSGSSFLLASNSPLRQSPSPGAINASSWGRSVSSRGPTLAASRRSFSVKASPLLSAETESQHESGNKSNSSTSQRSVIKWFLIGSVIGLGTVTFSDQAQHAFQAAKRSGRVAGALAVCINDYRVTLKQDTSSPEEYNALLRACHKRCAERTLRVLEKNGSIFIKLGQHLSSMGYLLPIEWTSTFIPLQDKCPISSIESINELFRKDTGQEIDQLFATFEPTPIGAASLAQVHIATLKETGQMVAVKVQHPALDEWVPLDLALTRFTFSTLKRFFPEYDLEWLSKEMDLSLPQELDFRMEAQNATHASEYFKEHSDAPLVIPEVMWSQKRILVMEYIAGHRPDDLEYLDANNIDRDEVSAALAHVFNEMIFGDNAPLHCDPHGGNIAIRPNHTRSHSNFDIVLYDHGLYRNIDRDLRRSYAKLWLAVIDADVPRMREFAYKVAGVTDEQFPLFASAITGRDYSVLTKKSVVSSRTAEEKEEISGALGEGMLQQLVVLLGQVPRIILLILKTNDLTRSLDENLHTRQGPMRSFLILARYATRTVFEEQLELIQESGGIFRNFFRFLYIYASYLRVEVKLSVYETLLSLKSRFGLRSG</sequence>
<keyword evidence="5" id="KW-1185">Reference proteome</keyword>
<dbReference type="GO" id="GO:0005743">
    <property type="term" value="C:mitochondrial inner membrane"/>
    <property type="evidence" value="ECO:0007669"/>
    <property type="project" value="TreeGrafter"/>
</dbReference>
<dbReference type="InterPro" id="IPR051130">
    <property type="entry name" value="Mito_struct-func_regulator"/>
</dbReference>
<dbReference type="GO" id="GO:0007005">
    <property type="term" value="P:mitochondrion organization"/>
    <property type="evidence" value="ECO:0007669"/>
    <property type="project" value="TreeGrafter"/>
</dbReference>
<evidence type="ECO:0000259" key="3">
    <source>
        <dbReference type="Pfam" id="PF03109"/>
    </source>
</evidence>
<reference evidence="5" key="1">
    <citation type="journal article" date="2017" name="Nat. Microbiol.">
        <title>Global analysis of biosynthetic gene clusters reveals vast potential of secondary metabolite production in Penicillium species.</title>
        <authorList>
            <person name="Nielsen J.C."/>
            <person name="Grijseels S."/>
            <person name="Prigent S."/>
            <person name="Ji B."/>
            <person name="Dainat J."/>
            <person name="Nielsen K.F."/>
            <person name="Frisvad J.C."/>
            <person name="Workman M."/>
            <person name="Nielsen J."/>
        </authorList>
    </citation>
    <scope>NUCLEOTIDE SEQUENCE [LARGE SCALE GENOMIC DNA]</scope>
    <source>
        <strain evidence="5">IBT 29486</strain>
    </source>
</reference>
<dbReference type="InterPro" id="IPR045307">
    <property type="entry name" value="ADCK1_dom"/>
</dbReference>
<gene>
    <name evidence="4" type="ORF">PENVUL_c059G08550</name>
</gene>
<dbReference type="OrthoDB" id="427480at2759"/>
<dbReference type="Proteomes" id="UP000191518">
    <property type="component" value="Unassembled WGS sequence"/>
</dbReference>
<dbReference type="PANTHER" id="PTHR43173:SF19">
    <property type="entry name" value="AARF DOMAIN-CONTAINING PROTEIN KINASE 1"/>
    <property type="match status" value="1"/>
</dbReference>
<dbReference type="InterPro" id="IPR004147">
    <property type="entry name" value="ABC1_dom"/>
</dbReference>
<evidence type="ECO:0000256" key="2">
    <source>
        <dbReference type="SAM" id="MobiDB-lite"/>
    </source>
</evidence>
<dbReference type="CDD" id="cd13969">
    <property type="entry name" value="ADCK1-like"/>
    <property type="match status" value="1"/>
</dbReference>
<organism evidence="4 5">
    <name type="scientific">Penicillium vulpinum</name>
    <dbReference type="NCBI Taxonomy" id="29845"/>
    <lineage>
        <taxon>Eukaryota</taxon>
        <taxon>Fungi</taxon>
        <taxon>Dikarya</taxon>
        <taxon>Ascomycota</taxon>
        <taxon>Pezizomycotina</taxon>
        <taxon>Eurotiomycetes</taxon>
        <taxon>Eurotiomycetidae</taxon>
        <taxon>Eurotiales</taxon>
        <taxon>Aspergillaceae</taxon>
        <taxon>Penicillium</taxon>
    </lineage>
</organism>
<feature type="region of interest" description="Disordered" evidence="2">
    <location>
        <begin position="78"/>
        <end position="97"/>
    </location>
</feature>
<proteinExistence type="inferred from homology"/>
<dbReference type="GO" id="GO:0055088">
    <property type="term" value="P:lipid homeostasis"/>
    <property type="evidence" value="ECO:0007669"/>
    <property type="project" value="TreeGrafter"/>
</dbReference>
<name>A0A1V6RF06_9EURO</name>
<dbReference type="InterPro" id="IPR011009">
    <property type="entry name" value="Kinase-like_dom_sf"/>
</dbReference>
<dbReference type="PANTHER" id="PTHR43173">
    <property type="entry name" value="ABC1 FAMILY PROTEIN"/>
    <property type="match status" value="1"/>
</dbReference>
<protein>
    <recommendedName>
        <fullName evidence="3">ABC1 atypical kinase-like domain-containing protein</fullName>
    </recommendedName>
</protein>
<dbReference type="EMBL" id="MDYP01000059">
    <property type="protein sequence ID" value="OQE00078.1"/>
    <property type="molecule type" value="Genomic_DNA"/>
</dbReference>
<dbReference type="Pfam" id="PF03109">
    <property type="entry name" value="ABC1"/>
    <property type="match status" value="1"/>
</dbReference>
<dbReference type="STRING" id="29845.A0A1V6RF06"/>
<dbReference type="AlphaFoldDB" id="A0A1V6RF06"/>
<accession>A0A1V6RF06</accession>
<comment type="similarity">
    <text evidence="1">Belongs to the protein kinase superfamily. ADCK protein kinase family.</text>
</comment>
<evidence type="ECO:0000313" key="4">
    <source>
        <dbReference type="EMBL" id="OQE00078.1"/>
    </source>
</evidence>
<feature type="compositionally biased region" description="Polar residues" evidence="2">
    <location>
        <begin position="33"/>
        <end position="62"/>
    </location>
</feature>
<feature type="region of interest" description="Disordered" evidence="2">
    <location>
        <begin position="22"/>
        <end position="62"/>
    </location>
</feature>
<evidence type="ECO:0000313" key="5">
    <source>
        <dbReference type="Proteomes" id="UP000191518"/>
    </source>
</evidence>
<evidence type="ECO:0000256" key="1">
    <source>
        <dbReference type="ARBA" id="ARBA00009670"/>
    </source>
</evidence>
<dbReference type="SUPFAM" id="SSF56112">
    <property type="entry name" value="Protein kinase-like (PK-like)"/>
    <property type="match status" value="1"/>
</dbReference>